<dbReference type="PANTHER" id="PTHR43776:SF7">
    <property type="entry name" value="D,D-DIPEPTIDE TRANSPORT ATP-BINDING PROTEIN DDPF-RELATED"/>
    <property type="match status" value="1"/>
</dbReference>
<evidence type="ECO:0000256" key="1">
    <source>
        <dbReference type="ARBA" id="ARBA00005417"/>
    </source>
</evidence>
<feature type="compositionally biased region" description="Low complexity" evidence="5">
    <location>
        <begin position="265"/>
        <end position="279"/>
    </location>
</feature>
<feature type="region of interest" description="Disordered" evidence="5">
    <location>
        <begin position="265"/>
        <end position="287"/>
    </location>
</feature>
<organism evidence="7 8">
    <name type="scientific">Agromyces terreus</name>
    <dbReference type="NCBI Taxonomy" id="424795"/>
    <lineage>
        <taxon>Bacteria</taxon>
        <taxon>Bacillati</taxon>
        <taxon>Actinomycetota</taxon>
        <taxon>Actinomycetes</taxon>
        <taxon>Micrococcales</taxon>
        <taxon>Microbacteriaceae</taxon>
        <taxon>Agromyces</taxon>
    </lineage>
</organism>
<protein>
    <submittedName>
        <fullName evidence="7">Peptide/nickel transport system ATP-binding protein</fullName>
    </submittedName>
</protein>
<keyword evidence="3" id="KW-0547">Nucleotide-binding</keyword>
<keyword evidence="8" id="KW-1185">Reference proteome</keyword>
<dbReference type="SMART" id="SM00382">
    <property type="entry name" value="AAA"/>
    <property type="match status" value="2"/>
</dbReference>
<dbReference type="GO" id="GO:0015833">
    <property type="term" value="P:peptide transport"/>
    <property type="evidence" value="ECO:0007669"/>
    <property type="project" value="InterPro"/>
</dbReference>
<comment type="caution">
    <text evidence="7">The sequence shown here is derived from an EMBL/GenBank/DDBJ whole genome shotgun (WGS) entry which is preliminary data.</text>
</comment>
<dbReference type="OrthoDB" id="3169708at2"/>
<dbReference type="Pfam" id="PF08352">
    <property type="entry name" value="oligo_HPY"/>
    <property type="match status" value="2"/>
</dbReference>
<evidence type="ECO:0000313" key="7">
    <source>
        <dbReference type="EMBL" id="MCP2371025.1"/>
    </source>
</evidence>
<accession>A0A9X2GXS4</accession>
<dbReference type="PROSITE" id="PS50893">
    <property type="entry name" value="ABC_TRANSPORTER_2"/>
    <property type="match status" value="2"/>
</dbReference>
<dbReference type="RefSeq" id="WP_156999874.1">
    <property type="nucleotide sequence ID" value="NZ_BAAANU010000026.1"/>
</dbReference>
<evidence type="ECO:0000313" key="8">
    <source>
        <dbReference type="Proteomes" id="UP001139722"/>
    </source>
</evidence>
<evidence type="ECO:0000256" key="5">
    <source>
        <dbReference type="SAM" id="MobiDB-lite"/>
    </source>
</evidence>
<keyword evidence="2" id="KW-0813">Transport</keyword>
<dbReference type="Pfam" id="PF00005">
    <property type="entry name" value="ABC_tran"/>
    <property type="match status" value="2"/>
</dbReference>
<evidence type="ECO:0000259" key="6">
    <source>
        <dbReference type="PROSITE" id="PS50893"/>
    </source>
</evidence>
<evidence type="ECO:0000256" key="3">
    <source>
        <dbReference type="ARBA" id="ARBA00022741"/>
    </source>
</evidence>
<dbReference type="AlphaFoldDB" id="A0A9X2GXS4"/>
<dbReference type="InterPro" id="IPR050319">
    <property type="entry name" value="ABC_transp_ATP-bind"/>
</dbReference>
<sequence length="545" mass="57453">MTAVSIHARGLTVLAPDGRTMVQPLDLDLVGGETVALIGESGSGKTLTAKSLIGLLPPGFRAQGEVRYGEQAFELSMPDAAWRPLRGRTVSLLLQDPFTSLSPVHRCGEQIAWTIEAATGRRLRGAARTSAIAARLAEVRLPERVARAYPHELSGGMRQRVAIAAALASDPVLLIADEPTTALDASNQAEILDLLHGIQTARGMAVLLISHDLGLVRGRTDRVLVMRSGEIVERGDTATVLAAPEHAYTRALIEVDPAMRALAADDGSTADGSADDGSTPALAAGTDRPTAVLEASGIVKRFGERTVLDDVSIALRPGEVTGVVGESGSGKSTLARCIAGLEREDGGEIRFEGVVLAPGRGSRTPAQMQIVFQDPYSSLNPMMSIGAILREALHVARRPAADVAVLLETVGLPADFAGKRPAQLSGGQRQRVAIARALAPRPSVLICDESVSALDVSVQAQVLALLAQLRDELGLAILFISHDLAVVREIADTVTVLWDGRVVEQGECARVLTAPEHEYTRLLIAAGRRENPRAAASDLASKGTR</sequence>
<dbReference type="InterPro" id="IPR013563">
    <property type="entry name" value="Oligopep_ABC_C"/>
</dbReference>
<dbReference type="InterPro" id="IPR027417">
    <property type="entry name" value="P-loop_NTPase"/>
</dbReference>
<keyword evidence="4 7" id="KW-0067">ATP-binding</keyword>
<dbReference type="GO" id="GO:0005524">
    <property type="term" value="F:ATP binding"/>
    <property type="evidence" value="ECO:0007669"/>
    <property type="project" value="UniProtKB-KW"/>
</dbReference>
<dbReference type="SUPFAM" id="SSF52540">
    <property type="entry name" value="P-loop containing nucleoside triphosphate hydrolases"/>
    <property type="match status" value="2"/>
</dbReference>
<dbReference type="InterPro" id="IPR003439">
    <property type="entry name" value="ABC_transporter-like_ATP-bd"/>
</dbReference>
<dbReference type="InterPro" id="IPR003593">
    <property type="entry name" value="AAA+_ATPase"/>
</dbReference>
<feature type="domain" description="ABC transporter" evidence="6">
    <location>
        <begin position="6"/>
        <end position="253"/>
    </location>
</feature>
<name>A0A9X2GXS4_9MICO</name>
<dbReference type="PANTHER" id="PTHR43776">
    <property type="entry name" value="TRANSPORT ATP-BINDING PROTEIN"/>
    <property type="match status" value="1"/>
</dbReference>
<reference evidence="7" key="1">
    <citation type="submission" date="2022-06" db="EMBL/GenBank/DDBJ databases">
        <title>Sequencing the genomes of 1000 actinobacteria strains.</title>
        <authorList>
            <person name="Klenk H.-P."/>
        </authorList>
    </citation>
    <scope>NUCLEOTIDE SEQUENCE</scope>
    <source>
        <strain evidence="7">DSM 22016</strain>
    </source>
</reference>
<dbReference type="PROSITE" id="PS00211">
    <property type="entry name" value="ABC_TRANSPORTER_1"/>
    <property type="match status" value="2"/>
</dbReference>
<evidence type="ECO:0000256" key="4">
    <source>
        <dbReference type="ARBA" id="ARBA00022840"/>
    </source>
</evidence>
<dbReference type="InterPro" id="IPR017871">
    <property type="entry name" value="ABC_transporter-like_CS"/>
</dbReference>
<dbReference type="GO" id="GO:0016887">
    <property type="term" value="F:ATP hydrolysis activity"/>
    <property type="evidence" value="ECO:0007669"/>
    <property type="project" value="InterPro"/>
</dbReference>
<dbReference type="GO" id="GO:0055085">
    <property type="term" value="P:transmembrane transport"/>
    <property type="evidence" value="ECO:0007669"/>
    <property type="project" value="UniProtKB-ARBA"/>
</dbReference>
<comment type="similarity">
    <text evidence="1">Belongs to the ABC transporter superfamily.</text>
</comment>
<proteinExistence type="inferred from homology"/>
<dbReference type="Proteomes" id="UP001139722">
    <property type="component" value="Unassembled WGS sequence"/>
</dbReference>
<dbReference type="CDD" id="cd03257">
    <property type="entry name" value="ABC_NikE_OppD_transporters"/>
    <property type="match status" value="2"/>
</dbReference>
<dbReference type="EMBL" id="JAMZDY010000001">
    <property type="protein sequence ID" value="MCP2371025.1"/>
    <property type="molecule type" value="Genomic_DNA"/>
</dbReference>
<evidence type="ECO:0000256" key="2">
    <source>
        <dbReference type="ARBA" id="ARBA00022448"/>
    </source>
</evidence>
<feature type="domain" description="ABC transporter" evidence="6">
    <location>
        <begin position="293"/>
        <end position="524"/>
    </location>
</feature>
<gene>
    <name evidence="7" type="ORF">BJ978_001701</name>
</gene>
<dbReference type="Gene3D" id="3.40.50.300">
    <property type="entry name" value="P-loop containing nucleotide triphosphate hydrolases"/>
    <property type="match status" value="2"/>
</dbReference>